<dbReference type="AlphaFoldDB" id="A0A076MTD9"/>
<evidence type="ECO:0000256" key="1">
    <source>
        <dbReference type="SAM" id="MobiDB-lite"/>
    </source>
</evidence>
<reference evidence="2 3" key="1">
    <citation type="submission" date="2014-07" db="EMBL/GenBank/DDBJ databases">
        <title>Whole Genome Sequence of the Amycolatopsis methanolica 239.</title>
        <authorList>
            <person name="Tang B."/>
        </authorList>
    </citation>
    <scope>NUCLEOTIDE SEQUENCE [LARGE SCALE GENOMIC DNA]</scope>
    <source>
        <strain evidence="2 3">239</strain>
    </source>
</reference>
<organism evidence="2 3">
    <name type="scientific">Amycolatopsis methanolica 239</name>
    <dbReference type="NCBI Taxonomy" id="1068978"/>
    <lineage>
        <taxon>Bacteria</taxon>
        <taxon>Bacillati</taxon>
        <taxon>Actinomycetota</taxon>
        <taxon>Actinomycetes</taxon>
        <taxon>Pseudonocardiales</taxon>
        <taxon>Pseudonocardiaceae</taxon>
        <taxon>Amycolatopsis</taxon>
        <taxon>Amycolatopsis methanolica group</taxon>
    </lineage>
</organism>
<dbReference type="PATRIC" id="fig|1068978.7.peg.4156"/>
<evidence type="ECO:0000313" key="3">
    <source>
        <dbReference type="Proteomes" id="UP000062973"/>
    </source>
</evidence>
<name>A0A076MTD9_AMYME</name>
<evidence type="ECO:0000313" key="2">
    <source>
        <dbReference type="EMBL" id="AIJ23974.1"/>
    </source>
</evidence>
<feature type="region of interest" description="Disordered" evidence="1">
    <location>
        <begin position="22"/>
        <end position="46"/>
    </location>
</feature>
<dbReference type="HOGENOM" id="CLU_3179408_0_0_11"/>
<proteinExistence type="predicted"/>
<dbReference type="Proteomes" id="UP000062973">
    <property type="component" value="Chromosome"/>
</dbReference>
<protein>
    <submittedName>
        <fullName evidence="2">Uncharacterized protein</fullName>
    </submittedName>
</protein>
<accession>A0A076MTD9</accession>
<gene>
    <name evidence="2" type="ORF">AMETH_3882</name>
</gene>
<feature type="compositionally biased region" description="Polar residues" evidence="1">
    <location>
        <begin position="35"/>
        <end position="46"/>
    </location>
</feature>
<sequence length="46" mass="5058">MEAAHEFAEVNVEDGGEAHQVRFGESVLDQHQIKPRSTQPAGNIAR</sequence>
<keyword evidence="3" id="KW-1185">Reference proteome</keyword>
<dbReference type="EMBL" id="CP009110">
    <property type="protein sequence ID" value="AIJ23974.1"/>
    <property type="molecule type" value="Genomic_DNA"/>
</dbReference>
<dbReference type="KEGG" id="amq:AMETH_3882"/>
<dbReference type="RefSeq" id="WP_156131693.1">
    <property type="nucleotide sequence ID" value="NZ_AQUL01000001.1"/>
</dbReference>